<feature type="transmembrane region" description="Helical" evidence="7">
    <location>
        <begin position="396"/>
        <end position="414"/>
    </location>
</feature>
<dbReference type="OrthoDB" id="193905at2759"/>
<dbReference type="InterPro" id="IPR053958">
    <property type="entry name" value="HMGCR/SNAP/NPC1-like_SSD"/>
</dbReference>
<dbReference type="GO" id="GO:0022857">
    <property type="term" value="F:transmembrane transporter activity"/>
    <property type="evidence" value="ECO:0007669"/>
    <property type="project" value="TreeGrafter"/>
</dbReference>
<name>A0A9Q1HEH1_HOLLE</name>
<feature type="transmembrane region" description="Helical" evidence="7">
    <location>
        <begin position="289"/>
        <end position="310"/>
    </location>
</feature>
<keyword evidence="10" id="KW-1185">Reference proteome</keyword>
<evidence type="ECO:0000256" key="7">
    <source>
        <dbReference type="SAM" id="Phobius"/>
    </source>
</evidence>
<dbReference type="Gene3D" id="1.20.1640.10">
    <property type="entry name" value="Multidrug efflux transporter AcrB transmembrane domain"/>
    <property type="match status" value="2"/>
</dbReference>
<feature type="transmembrane region" description="Helical" evidence="7">
    <location>
        <begin position="316"/>
        <end position="339"/>
    </location>
</feature>
<sequence length="947" mass="106881">MSQLGFCLDISSFQVLEGFAPRGTTLSSRTSAFFNFLRVHPDILSPVPRDWAFAPSYYGNASVPGTIMEKRQAPQIETFPEDQCPYPDVSSLKIVFESSDGGHLFDVNHLKSICGHEATLLRNHQTFLNECQMTTYEGNSKCCPIWSLGYAVAVMNNKHSCEDINEEDVRNTGTLLARCSNFTNEMQDTNEDTRENISRKCNGLVEAVFNYMVPESYLSNLKGGGDFESELPFLVSYLPLRLCKDEKCLDKIEIMFNDNFKDLEKLNDGLSKVSGLDFSLKARVFRKTLISDLFYVAIGLGVAIIIIWLYTRSVFIAMGSILNMLMSMVLAYFLYFVIFRIPFFPFINALAAILVIGIGADDTFVYIDIWRATKTKLVEKRGFYDRVSVIFETTQHAFATLFVTSLTTSAALYVSVISNITATKCFAIYSGTVIFVNFIYTITWFPCVVVIHDKYFTSKLAESSDKYCCKVPFLDFLNKVSSCSPHNIFVKVLQTLVRTLRYIWILMFIILGLAGILLTFVYPRLQLPSSDKFQLFGKSHLFERYDQDYRGSILINKYEERLFPITFIWGVLPTLSESQWNPLEIGDINFDSEFEFGSKESQTWLQGFIKTLEKQTFFDQQPQNNRSVNFVEDVLKWINRSCDLSGDNNYCQGEKFNNCAQQYTKVFCRRSPCTSSTPGFRFDRNNTVRALYLSFNSSVSFSIHFTPVREFWETLSTWTTNELSNAPSGMQRGWSYSRIDSQLGFYDLQLSMITGTLITIGLSLVAALVVLFLTTRNILITLYAILSISFIESSLVGCLVLLGWELNVLESITFSLAIGLSVDFTIHYGVAYRLAPYKDRKARTLHAIETLSPSITVAAISTFAAGAVMIPSSVVTYAQLGEFLTIVTSLSWLFATFLFLPLCMTFGPNGDCGQCLLSKRKASIMNNEVISNETVNGATNAAFNSES</sequence>
<evidence type="ECO:0000256" key="6">
    <source>
        <dbReference type="ARBA" id="ARBA00038046"/>
    </source>
</evidence>
<feature type="transmembrane region" description="Helical" evidence="7">
    <location>
        <begin position="502"/>
        <end position="522"/>
    </location>
</feature>
<feature type="transmembrane region" description="Helical" evidence="7">
    <location>
        <begin position="346"/>
        <end position="367"/>
    </location>
</feature>
<keyword evidence="2 7" id="KW-0812">Transmembrane</keyword>
<keyword evidence="3 7" id="KW-1133">Transmembrane helix</keyword>
<protein>
    <submittedName>
        <fullName evidence="9">Protein dispatched-like 1</fullName>
    </submittedName>
</protein>
<dbReference type="GO" id="GO:0007224">
    <property type="term" value="P:smoothened signaling pathway"/>
    <property type="evidence" value="ECO:0007669"/>
    <property type="project" value="TreeGrafter"/>
</dbReference>
<dbReference type="SUPFAM" id="SSF82866">
    <property type="entry name" value="Multidrug efflux transporter AcrB transmembrane domain"/>
    <property type="match status" value="2"/>
</dbReference>
<feature type="transmembrane region" description="Helical" evidence="7">
    <location>
        <begin position="814"/>
        <end position="835"/>
    </location>
</feature>
<evidence type="ECO:0000256" key="2">
    <source>
        <dbReference type="ARBA" id="ARBA00022692"/>
    </source>
</evidence>
<organism evidence="9 10">
    <name type="scientific">Holothuria leucospilota</name>
    <name type="common">Black long sea cucumber</name>
    <name type="synonym">Mertensiothuria leucospilota</name>
    <dbReference type="NCBI Taxonomy" id="206669"/>
    <lineage>
        <taxon>Eukaryota</taxon>
        <taxon>Metazoa</taxon>
        <taxon>Echinodermata</taxon>
        <taxon>Eleutherozoa</taxon>
        <taxon>Echinozoa</taxon>
        <taxon>Holothuroidea</taxon>
        <taxon>Aspidochirotacea</taxon>
        <taxon>Aspidochirotida</taxon>
        <taxon>Holothuriidae</taxon>
        <taxon>Holothuria</taxon>
    </lineage>
</organism>
<dbReference type="Proteomes" id="UP001152320">
    <property type="component" value="Chromosome 4"/>
</dbReference>
<feature type="transmembrane region" description="Helical" evidence="7">
    <location>
        <begin position="780"/>
        <end position="802"/>
    </location>
</feature>
<feature type="domain" description="SSD" evidence="8">
    <location>
        <begin position="316"/>
        <end position="451"/>
    </location>
</feature>
<comment type="caution">
    <text evidence="9">The sequence shown here is derived from an EMBL/GenBank/DDBJ whole genome shotgun (WGS) entry which is preliminary data.</text>
</comment>
<dbReference type="PANTHER" id="PTHR45951:SF3">
    <property type="entry name" value="PROTEIN DISPATCHED"/>
    <property type="match status" value="1"/>
</dbReference>
<dbReference type="AlphaFoldDB" id="A0A9Q1HEH1"/>
<dbReference type="PROSITE" id="PS50156">
    <property type="entry name" value="SSD"/>
    <property type="match status" value="1"/>
</dbReference>
<keyword evidence="4 7" id="KW-0472">Membrane</keyword>
<feature type="transmembrane region" description="Helical" evidence="7">
    <location>
        <begin position="426"/>
        <end position="451"/>
    </location>
</feature>
<feature type="transmembrane region" description="Helical" evidence="7">
    <location>
        <begin position="883"/>
        <end position="900"/>
    </location>
</feature>
<dbReference type="InterPro" id="IPR000731">
    <property type="entry name" value="SSD"/>
</dbReference>
<dbReference type="PANTHER" id="PTHR45951">
    <property type="entry name" value="PROTEIN DISPATCHED-RELATED"/>
    <property type="match status" value="1"/>
</dbReference>
<dbReference type="GO" id="GO:0016020">
    <property type="term" value="C:membrane"/>
    <property type="evidence" value="ECO:0007669"/>
    <property type="project" value="UniProtKB-SubCell"/>
</dbReference>
<feature type="transmembrane region" description="Helical" evidence="7">
    <location>
        <begin position="750"/>
        <end position="773"/>
    </location>
</feature>
<evidence type="ECO:0000259" key="8">
    <source>
        <dbReference type="PROSITE" id="PS50156"/>
    </source>
</evidence>
<comment type="similarity">
    <text evidence="6">Belongs to the dispatched family.</text>
</comment>
<evidence type="ECO:0000256" key="4">
    <source>
        <dbReference type="ARBA" id="ARBA00023136"/>
    </source>
</evidence>
<dbReference type="Pfam" id="PF12349">
    <property type="entry name" value="Sterol-sensing"/>
    <property type="match status" value="1"/>
</dbReference>
<feature type="transmembrane region" description="Helical" evidence="7">
    <location>
        <begin position="855"/>
        <end position="877"/>
    </location>
</feature>
<keyword evidence="5" id="KW-0325">Glycoprotein</keyword>
<accession>A0A9Q1HEH1</accession>
<gene>
    <name evidence="9" type="ORF">HOLleu_10348</name>
</gene>
<reference evidence="9" key="1">
    <citation type="submission" date="2021-10" db="EMBL/GenBank/DDBJ databases">
        <title>Tropical sea cucumber genome reveals ecological adaptation and Cuvierian tubules defense mechanism.</title>
        <authorList>
            <person name="Chen T."/>
        </authorList>
    </citation>
    <scope>NUCLEOTIDE SEQUENCE</scope>
    <source>
        <strain evidence="9">Nanhai2018</strain>
        <tissue evidence="9">Muscle</tissue>
    </source>
</reference>
<dbReference type="EMBL" id="JAIZAY010000004">
    <property type="protein sequence ID" value="KAJ8043319.1"/>
    <property type="molecule type" value="Genomic_DNA"/>
</dbReference>
<evidence type="ECO:0000256" key="1">
    <source>
        <dbReference type="ARBA" id="ARBA00004141"/>
    </source>
</evidence>
<evidence type="ECO:0000313" key="10">
    <source>
        <dbReference type="Proteomes" id="UP001152320"/>
    </source>
</evidence>
<evidence type="ECO:0000256" key="5">
    <source>
        <dbReference type="ARBA" id="ARBA00023180"/>
    </source>
</evidence>
<comment type="subcellular location">
    <subcellularLocation>
        <location evidence="1">Membrane</location>
        <topology evidence="1">Multi-pass membrane protein</topology>
    </subcellularLocation>
</comment>
<evidence type="ECO:0000256" key="3">
    <source>
        <dbReference type="ARBA" id="ARBA00022989"/>
    </source>
</evidence>
<dbReference type="InterPro" id="IPR052081">
    <property type="entry name" value="Dispatched_Hh_regulator"/>
</dbReference>
<evidence type="ECO:0000313" key="9">
    <source>
        <dbReference type="EMBL" id="KAJ8043319.1"/>
    </source>
</evidence>
<proteinExistence type="inferred from homology"/>